<proteinExistence type="predicted"/>
<sequence length="358" mass="39311">MSIKDEKVQPIQFFHQEKFNYCGPTCGQMYISFFGPVSVDQSTAFQKIRELNTETNPEAFYSSPEGLCGFLSTVTPNQPLIAYSSVTLDEHLKNIYHALHVDGIPCVCLVNSGAHWTVIDGIRFNQVAGEPIEVTAIHYLDPSDKNPSEGYKFMAALSQQYFMPNTYGLKWKDKLVALSKPQIPNLFQPLNVNSKILSIPGGGAGSIVDSALANLDVYGFSGATRIAGGGAPVVDPILVTGIDGAPSYTIVPLDGSLTNEFRDLVYVAIEYETNNLLEIASFTNVLQIYNDQEAELVLKEKYPGQLLDIIPGCFWKPCFELRSFFSVARRFRLEGREMYLLPGGVTADSFSISTVGGA</sequence>
<dbReference type="EMBL" id="JAYGHX010000008">
    <property type="protein sequence ID" value="MEA5392102.1"/>
    <property type="molecule type" value="Genomic_DNA"/>
</dbReference>
<dbReference type="RefSeq" id="WP_323306069.1">
    <property type="nucleotide sequence ID" value="NZ_JAYGHX010000008.1"/>
</dbReference>
<accession>A0ABU5RWG5</accession>
<evidence type="ECO:0000313" key="2">
    <source>
        <dbReference type="Proteomes" id="UP001304461"/>
    </source>
</evidence>
<organism evidence="1 2">
    <name type="scientific">Cyanobium gracile UHCC 0139</name>
    <dbReference type="NCBI Taxonomy" id="3110308"/>
    <lineage>
        <taxon>Bacteria</taxon>
        <taxon>Bacillati</taxon>
        <taxon>Cyanobacteriota</taxon>
        <taxon>Cyanophyceae</taxon>
        <taxon>Synechococcales</taxon>
        <taxon>Prochlorococcaceae</taxon>
        <taxon>Cyanobium</taxon>
    </lineage>
</organism>
<keyword evidence="2" id="KW-1185">Reference proteome</keyword>
<protein>
    <submittedName>
        <fullName evidence="1">Papain-like cysteine protease family protein</fullName>
    </submittedName>
</protein>
<evidence type="ECO:0000313" key="1">
    <source>
        <dbReference type="EMBL" id="MEA5392102.1"/>
    </source>
</evidence>
<name>A0ABU5RWG5_9CYAN</name>
<comment type="caution">
    <text evidence="1">The sequence shown here is derived from an EMBL/GenBank/DDBJ whole genome shotgun (WGS) entry which is preliminary data.</text>
</comment>
<gene>
    <name evidence="1" type="ORF">VB738_12620</name>
</gene>
<reference evidence="1 2" key="1">
    <citation type="submission" date="2023-12" db="EMBL/GenBank/DDBJ databases">
        <title>Baltic Sea Cyanobacteria.</title>
        <authorList>
            <person name="Delbaje E."/>
            <person name="Fewer D.P."/>
            <person name="Shishido T.K."/>
        </authorList>
    </citation>
    <scope>NUCLEOTIDE SEQUENCE [LARGE SCALE GENOMIC DNA]</scope>
    <source>
        <strain evidence="1 2">UHCC 0139</strain>
    </source>
</reference>
<dbReference type="Proteomes" id="UP001304461">
    <property type="component" value="Unassembled WGS sequence"/>
</dbReference>